<dbReference type="Proteomes" id="UP000789920">
    <property type="component" value="Unassembled WGS sequence"/>
</dbReference>
<evidence type="ECO:0000313" key="2">
    <source>
        <dbReference type="Proteomes" id="UP000789920"/>
    </source>
</evidence>
<keyword evidence="2" id="KW-1185">Reference proteome</keyword>
<feature type="non-terminal residue" evidence="1">
    <location>
        <position position="1"/>
    </location>
</feature>
<gene>
    <name evidence="1" type="ORF">RPERSI_LOCUS27520</name>
</gene>
<proteinExistence type="predicted"/>
<protein>
    <submittedName>
        <fullName evidence="1">31217_t:CDS:1</fullName>
    </submittedName>
</protein>
<organism evidence="1 2">
    <name type="scientific">Racocetra persica</name>
    <dbReference type="NCBI Taxonomy" id="160502"/>
    <lineage>
        <taxon>Eukaryota</taxon>
        <taxon>Fungi</taxon>
        <taxon>Fungi incertae sedis</taxon>
        <taxon>Mucoromycota</taxon>
        <taxon>Glomeromycotina</taxon>
        <taxon>Glomeromycetes</taxon>
        <taxon>Diversisporales</taxon>
        <taxon>Gigasporaceae</taxon>
        <taxon>Racocetra</taxon>
    </lineage>
</organism>
<dbReference type="EMBL" id="CAJVQC010097384">
    <property type="protein sequence ID" value="CAG8829507.1"/>
    <property type="molecule type" value="Genomic_DNA"/>
</dbReference>
<evidence type="ECO:0000313" key="1">
    <source>
        <dbReference type="EMBL" id="CAG8829507.1"/>
    </source>
</evidence>
<name>A0ACA9S817_9GLOM</name>
<accession>A0ACA9S817</accession>
<reference evidence="1" key="1">
    <citation type="submission" date="2021-06" db="EMBL/GenBank/DDBJ databases">
        <authorList>
            <person name="Kallberg Y."/>
            <person name="Tangrot J."/>
            <person name="Rosling A."/>
        </authorList>
    </citation>
    <scope>NUCLEOTIDE SEQUENCE</scope>
    <source>
        <strain evidence="1">MA461A</strain>
    </source>
</reference>
<comment type="caution">
    <text evidence="1">The sequence shown here is derived from an EMBL/GenBank/DDBJ whole genome shotgun (WGS) entry which is preliminary data.</text>
</comment>
<sequence>TAQEKLFVIVYLERALGATVYRTADLFKIELKQIRDWQNKRGQLIIA</sequence>